<sequence length="421" mass="46688">MVTPNATMNGGYINGTPNGSSLNETDAAALKLPSSTSPSLTLVVATEAEREKIWNKNSGEWRGALSHEAYLRREKHLSNQDFTKDGGITLWILVDSNDPNRTILSSCETYRKRAVIAMDGKVQDVISYGIGSVFCPPECRGNGLSSRMMKELAQKLKSGSVREGESVAFSILFSDIGKKFYNKMGWEPFNSSNISIPTFWKGTPPHASLDLPPSRPLFASDLPSLCAIDEQLVRSSLLHAPADKTFVALIPDIETIRWHHAREDFVAREIHGKSPDVKGAIVGTEPGKRVWCYFTRMFYNSNPNQSNGNTLHVLRIVVEERGLFTWERASADADMSAYIPAISSLFAAALSEAQKWNMHEVEIWNPTEPTVRAAQALYPGAKVIDRDNESIASLMWYGPRKTTGPVADEVDWLGNEKYGWC</sequence>
<dbReference type="AlphaFoldDB" id="A0A0D2AK18"/>
<dbReference type="SUPFAM" id="SSF55729">
    <property type="entry name" value="Acyl-CoA N-acyltransferases (Nat)"/>
    <property type="match status" value="1"/>
</dbReference>
<dbReference type="InParanoid" id="A0A0D2AK18"/>
<dbReference type="PANTHER" id="PTHR34815">
    <property type="entry name" value="LYSINE ACETYLTRANSFERASE"/>
    <property type="match status" value="1"/>
</dbReference>
<dbReference type="VEuPathDB" id="FungiDB:PV09_02575"/>
<dbReference type="GeneID" id="27310548"/>
<dbReference type="InterPro" id="IPR055100">
    <property type="entry name" value="GNAT_LYC1-like"/>
</dbReference>
<name>A0A0D2AK18_9PEZI</name>
<dbReference type="PANTHER" id="PTHR34815:SF4">
    <property type="entry name" value="N-ACETYLTRANSFERASE DOMAIN-CONTAINING PROTEIN"/>
    <property type="match status" value="1"/>
</dbReference>
<dbReference type="RefSeq" id="XP_016216774.1">
    <property type="nucleotide sequence ID" value="XM_016355638.1"/>
</dbReference>
<organism evidence="3 4">
    <name type="scientific">Verruconis gallopava</name>
    <dbReference type="NCBI Taxonomy" id="253628"/>
    <lineage>
        <taxon>Eukaryota</taxon>
        <taxon>Fungi</taxon>
        <taxon>Dikarya</taxon>
        <taxon>Ascomycota</taxon>
        <taxon>Pezizomycotina</taxon>
        <taxon>Dothideomycetes</taxon>
        <taxon>Pleosporomycetidae</taxon>
        <taxon>Venturiales</taxon>
        <taxon>Sympoventuriaceae</taxon>
        <taxon>Verruconis</taxon>
    </lineage>
</organism>
<feature type="region of interest" description="Disordered" evidence="1">
    <location>
        <begin position="1"/>
        <end position="20"/>
    </location>
</feature>
<evidence type="ECO:0000259" key="2">
    <source>
        <dbReference type="Pfam" id="PF22998"/>
    </source>
</evidence>
<protein>
    <recommendedName>
        <fullName evidence="2">LYC1 C-terminal domain-containing protein</fullName>
    </recommendedName>
</protein>
<gene>
    <name evidence="3" type="ORF">PV09_02575</name>
</gene>
<dbReference type="Pfam" id="PF22998">
    <property type="entry name" value="GNAT_LYC1-like"/>
    <property type="match status" value="1"/>
</dbReference>
<evidence type="ECO:0000313" key="4">
    <source>
        <dbReference type="Proteomes" id="UP000053259"/>
    </source>
</evidence>
<dbReference type="InterPro" id="IPR053013">
    <property type="entry name" value="LAT"/>
</dbReference>
<dbReference type="STRING" id="253628.A0A0D2AK18"/>
<dbReference type="EMBL" id="KN847534">
    <property type="protein sequence ID" value="KIW06905.1"/>
    <property type="molecule type" value="Genomic_DNA"/>
</dbReference>
<evidence type="ECO:0000313" key="3">
    <source>
        <dbReference type="EMBL" id="KIW06905.1"/>
    </source>
</evidence>
<dbReference type="OrthoDB" id="2020070at2759"/>
<evidence type="ECO:0000256" key="1">
    <source>
        <dbReference type="SAM" id="MobiDB-lite"/>
    </source>
</evidence>
<keyword evidence="4" id="KW-1185">Reference proteome</keyword>
<accession>A0A0D2AK18</accession>
<dbReference type="FunCoup" id="A0A0D2AK18">
    <property type="interactions" value="91"/>
</dbReference>
<dbReference type="Proteomes" id="UP000053259">
    <property type="component" value="Unassembled WGS sequence"/>
</dbReference>
<proteinExistence type="predicted"/>
<feature type="domain" description="LYC1 C-terminal" evidence="2">
    <location>
        <begin position="208"/>
        <end position="421"/>
    </location>
</feature>
<dbReference type="InterPro" id="IPR016181">
    <property type="entry name" value="Acyl_CoA_acyltransferase"/>
</dbReference>
<dbReference type="Gene3D" id="3.40.630.30">
    <property type="match status" value="1"/>
</dbReference>
<reference evidence="3 4" key="1">
    <citation type="submission" date="2015-01" db="EMBL/GenBank/DDBJ databases">
        <title>The Genome Sequence of Ochroconis gallopava CBS43764.</title>
        <authorList>
            <consortium name="The Broad Institute Genomics Platform"/>
            <person name="Cuomo C."/>
            <person name="de Hoog S."/>
            <person name="Gorbushina A."/>
            <person name="Stielow B."/>
            <person name="Teixiera M."/>
            <person name="Abouelleil A."/>
            <person name="Chapman S.B."/>
            <person name="Priest M."/>
            <person name="Young S.K."/>
            <person name="Wortman J."/>
            <person name="Nusbaum C."/>
            <person name="Birren B."/>
        </authorList>
    </citation>
    <scope>NUCLEOTIDE SEQUENCE [LARGE SCALE GENOMIC DNA]</scope>
    <source>
        <strain evidence="3 4">CBS 43764</strain>
    </source>
</reference>